<evidence type="ECO:0000313" key="3">
    <source>
        <dbReference type="EMBL" id="MBL3658028.1"/>
    </source>
</evidence>
<dbReference type="Pfam" id="PF18962">
    <property type="entry name" value="Por_Secre_tail"/>
    <property type="match status" value="1"/>
</dbReference>
<gene>
    <name evidence="3" type="ORF">JL102_17890</name>
</gene>
<protein>
    <submittedName>
        <fullName evidence="3">T9SS type A sorting domain-containing protein</fullName>
    </submittedName>
</protein>
<dbReference type="PANTHER" id="PTHR42754:SF1">
    <property type="entry name" value="LIPOPROTEIN"/>
    <property type="match status" value="1"/>
</dbReference>
<organism evidence="3 4">
    <name type="scientific">Fulvivirga sediminis</name>
    <dbReference type="NCBI Taxonomy" id="2803949"/>
    <lineage>
        <taxon>Bacteria</taxon>
        <taxon>Pseudomonadati</taxon>
        <taxon>Bacteroidota</taxon>
        <taxon>Cytophagia</taxon>
        <taxon>Cytophagales</taxon>
        <taxon>Fulvivirgaceae</taxon>
        <taxon>Fulvivirga</taxon>
    </lineage>
</organism>
<evidence type="ECO:0000313" key="4">
    <source>
        <dbReference type="Proteomes" id="UP000659388"/>
    </source>
</evidence>
<dbReference type="InterPro" id="IPR026444">
    <property type="entry name" value="Secre_tail"/>
</dbReference>
<evidence type="ECO:0000259" key="2">
    <source>
        <dbReference type="Pfam" id="PF18962"/>
    </source>
</evidence>
<dbReference type="RefSeq" id="WP_202245820.1">
    <property type="nucleotide sequence ID" value="NZ_JAESIY010000010.1"/>
</dbReference>
<comment type="caution">
    <text evidence="3">The sequence shown here is derived from an EMBL/GenBank/DDBJ whole genome shotgun (WGS) entry which is preliminary data.</text>
</comment>
<dbReference type="PANTHER" id="PTHR42754">
    <property type="entry name" value="ENDOGLUCANASE"/>
    <property type="match status" value="1"/>
</dbReference>
<evidence type="ECO:0000256" key="1">
    <source>
        <dbReference type="SAM" id="SignalP"/>
    </source>
</evidence>
<feature type="signal peptide" evidence="1">
    <location>
        <begin position="1"/>
        <end position="19"/>
    </location>
</feature>
<dbReference type="EMBL" id="JAESIY010000010">
    <property type="protein sequence ID" value="MBL3658028.1"/>
    <property type="molecule type" value="Genomic_DNA"/>
</dbReference>
<feature type="chain" id="PRO_5036908421" evidence="1">
    <location>
        <begin position="20"/>
        <end position="558"/>
    </location>
</feature>
<keyword evidence="1" id="KW-0732">Signal</keyword>
<name>A0A937K056_9BACT</name>
<reference evidence="3" key="1">
    <citation type="submission" date="2021-01" db="EMBL/GenBank/DDBJ databases">
        <title>Fulvivirga kasyanovii gen. nov., sp nov., a novel member of the phylum Bacteroidetes isolated from seawater in a mussel farm.</title>
        <authorList>
            <person name="Zhao L.-H."/>
            <person name="Wang Z.-J."/>
        </authorList>
    </citation>
    <scope>NUCLEOTIDE SEQUENCE</scope>
    <source>
        <strain evidence="3">2943</strain>
    </source>
</reference>
<sequence length="558" mass="62222">MNNVIATLLCFMICDCAFAQFQRSFGTSVPEEGLSLTSLNERDSKYLFAGYSERLLFGESDAYLTKTTLSGSQMWTYVYGGDRQDYFTSVRTTSFLQDELTYVAAGQTYSFGAGGGDAWIVGTRRDGQPVFSMVYGREGEDIFYDVKNSFKRKLDSDGYIAVGSTDSYSEFFPGDNLYVVKTDVFGNLQRAVVIGARGNQVGSWIEQTRDGGYIITGYTTNYECSYSPLFKGSQDIYVLKLREDLTMQWAQAFGFSGGKSPVRGMNAGTCVKETEEGSFVVTGFTNSFGLDNTYDAFLMLLDPRGGFQLMKTYGTECENEMAYSLSVGPNADGRESITVLGTNYSVTSPTYEAMMFQTDLALNLLWAKEYGERGDDLGYELTKYNQRWFAFVGYTYSFGAGNSDAYLVETSLSGKTETGCEREIGLKQVYHQPCNVRVGKPVFVDEYKRSDLAFERYQFEEDGCDLRSGSVTMEEEIGSVNVYPNPSEDYVIVEVPLSSIVSEIKMSKMNNGEAVMVDYESADSKHLRLDTSGLDKGIYILEITTKEGEKIKARIVKE</sequence>
<feature type="domain" description="Secretion system C-terminal sorting" evidence="2">
    <location>
        <begin position="482"/>
        <end position="556"/>
    </location>
</feature>
<keyword evidence="4" id="KW-1185">Reference proteome</keyword>
<accession>A0A937K056</accession>
<dbReference type="NCBIfam" id="TIGR04183">
    <property type="entry name" value="Por_Secre_tail"/>
    <property type="match status" value="1"/>
</dbReference>
<dbReference type="Proteomes" id="UP000659388">
    <property type="component" value="Unassembled WGS sequence"/>
</dbReference>
<proteinExistence type="predicted"/>
<dbReference type="AlphaFoldDB" id="A0A937K056"/>